<gene>
    <name evidence="1" type="ordered locus">Shal_1162</name>
</gene>
<dbReference type="EMBL" id="CP000931">
    <property type="protein sequence ID" value="ABZ75731.1"/>
    <property type="molecule type" value="Genomic_DNA"/>
</dbReference>
<protein>
    <submittedName>
        <fullName evidence="1">Uncharacterized protein</fullName>
    </submittedName>
</protein>
<dbReference type="KEGG" id="shl:Shal_1162"/>
<dbReference type="eggNOG" id="ENOG5034CBU">
    <property type="taxonomic scope" value="Bacteria"/>
</dbReference>
<keyword evidence="2" id="KW-1185">Reference proteome</keyword>
<organism evidence="1 2">
    <name type="scientific">Shewanella halifaxensis (strain HAW-EB4)</name>
    <dbReference type="NCBI Taxonomy" id="458817"/>
    <lineage>
        <taxon>Bacteria</taxon>
        <taxon>Pseudomonadati</taxon>
        <taxon>Pseudomonadota</taxon>
        <taxon>Gammaproteobacteria</taxon>
        <taxon>Alteromonadales</taxon>
        <taxon>Shewanellaceae</taxon>
        <taxon>Shewanella</taxon>
    </lineage>
</organism>
<sequence length="85" mass="8888">MLIALTSGNLYARGGGQGFGGYNSISKAELEASWNGQAGPQHTAVRGVKVQWYADACGTANGHVTDAKECINDKQKSLTTKADNS</sequence>
<name>B0TJE0_SHEHH</name>
<accession>B0TJE0</accession>
<proteinExistence type="predicted"/>
<reference evidence="1" key="1">
    <citation type="submission" date="2008-01" db="EMBL/GenBank/DDBJ databases">
        <title>Complete sequence of Shewanella halifaxensis HAW-EB4.</title>
        <authorList>
            <consortium name="US DOE Joint Genome Institute"/>
            <person name="Copeland A."/>
            <person name="Lucas S."/>
            <person name="Lapidus A."/>
            <person name="Glavina del Rio T."/>
            <person name="Dalin E."/>
            <person name="Tice H."/>
            <person name="Bruce D."/>
            <person name="Goodwin L."/>
            <person name="Pitluck S."/>
            <person name="Sims D."/>
            <person name="Brettin T."/>
            <person name="Detter J.C."/>
            <person name="Han C."/>
            <person name="Kuske C.R."/>
            <person name="Schmutz J."/>
            <person name="Larimer F."/>
            <person name="Land M."/>
            <person name="Hauser L."/>
            <person name="Kyrpides N."/>
            <person name="Kim E."/>
            <person name="Zhao J.-S."/>
            <person name="Richardson P."/>
        </authorList>
    </citation>
    <scope>NUCLEOTIDE SEQUENCE [LARGE SCALE GENOMIC DNA]</scope>
    <source>
        <strain evidence="1">HAW-EB4</strain>
    </source>
</reference>
<dbReference type="HOGENOM" id="CLU_2557373_0_0_6"/>
<dbReference type="AlphaFoldDB" id="B0TJE0"/>
<dbReference type="Proteomes" id="UP000001317">
    <property type="component" value="Chromosome"/>
</dbReference>
<evidence type="ECO:0000313" key="2">
    <source>
        <dbReference type="Proteomes" id="UP000001317"/>
    </source>
</evidence>
<evidence type="ECO:0000313" key="1">
    <source>
        <dbReference type="EMBL" id="ABZ75731.1"/>
    </source>
</evidence>